<evidence type="ECO:0000256" key="4">
    <source>
        <dbReference type="ARBA" id="ARBA00023004"/>
    </source>
</evidence>
<keyword evidence="1" id="KW-0004">4Fe-4S</keyword>
<dbReference type="Pfam" id="PF12831">
    <property type="entry name" value="FAD_oxidored"/>
    <property type="match status" value="1"/>
</dbReference>
<gene>
    <name evidence="6" type="ORF">ABC228_17895</name>
</gene>
<accession>A0ABU9XL98</accession>
<keyword evidence="2" id="KW-0479">Metal-binding</keyword>
<organism evidence="6 7">
    <name type="scientific">Ornithinibacillus xuwenensis</name>
    <dbReference type="NCBI Taxonomy" id="3144668"/>
    <lineage>
        <taxon>Bacteria</taxon>
        <taxon>Bacillati</taxon>
        <taxon>Bacillota</taxon>
        <taxon>Bacilli</taxon>
        <taxon>Bacillales</taxon>
        <taxon>Bacillaceae</taxon>
        <taxon>Ornithinibacillus</taxon>
    </lineage>
</organism>
<sequence>MRYIWMVLIVVSVLLVVFLGFPEAKQQHEEYDVIVIGGDPEGVSAAVSAARSGSNTLLITSRKSLGGLMTNGMLNYLDIGLDEHGKPVNKGIFSEWHQLVGGNVSFDIDLATKAFHQLVENEPNLTLLIDSNVSSVHVNNNQIESIAVDTEELSTTYQAKRYIDTTTDATIAALAGASYFIGQEDIHNPSSTMGVTLIMHFDGINWDKIRQVATNGKFGEAQVSTDTAWGFWGIVDRYPKKHANTRLRGLNIARTDDGIYINALQIFGVDGLDESSKQQAIQIGKDETEHFLNWAKENFPGFENAYIKSYPNELYVRETRHIQSLYQLPISDVWENKTHWDGIALGGYPVDMQATKPSGEDKIILNPKQYEIPFRSLVPEDLTNLLVASRSAGFSSLAAGSVRIIPTGMSLGQAAGIAAQLSIEANRNFHEFSEDKANIRSLQETLIENGARIDGKESPYPYQNDPNYAAIKYLYSHGLIFATYTNDLQLEKEITGEAFSWILTEGFKRIHDMDLSEEAHNLTLEENVTNRELLPIVRSLEKDEASSLIDPSNSNPLTRREAYNLIVSLLKLQW</sequence>
<keyword evidence="5" id="KW-0411">Iron-sulfur</keyword>
<proteinExistence type="predicted"/>
<dbReference type="Gene3D" id="3.50.50.60">
    <property type="entry name" value="FAD/NAD(P)-binding domain"/>
    <property type="match status" value="1"/>
</dbReference>
<dbReference type="InterPro" id="IPR036188">
    <property type="entry name" value="FAD/NAD-bd_sf"/>
</dbReference>
<evidence type="ECO:0000256" key="3">
    <source>
        <dbReference type="ARBA" id="ARBA00023002"/>
    </source>
</evidence>
<dbReference type="InterPro" id="IPR039650">
    <property type="entry name" value="HdrA-like"/>
</dbReference>
<dbReference type="RefSeq" id="WP_345826547.1">
    <property type="nucleotide sequence ID" value="NZ_JBDIML010000009.1"/>
</dbReference>
<comment type="caution">
    <text evidence="6">The sequence shown here is derived from an EMBL/GenBank/DDBJ whole genome shotgun (WGS) entry which is preliminary data.</text>
</comment>
<evidence type="ECO:0000256" key="1">
    <source>
        <dbReference type="ARBA" id="ARBA00022485"/>
    </source>
</evidence>
<dbReference type="Proteomes" id="UP001444625">
    <property type="component" value="Unassembled WGS sequence"/>
</dbReference>
<evidence type="ECO:0000256" key="5">
    <source>
        <dbReference type="ARBA" id="ARBA00023014"/>
    </source>
</evidence>
<dbReference type="EMBL" id="JBDIML010000009">
    <property type="protein sequence ID" value="MEN2769050.1"/>
    <property type="molecule type" value="Genomic_DNA"/>
</dbReference>
<evidence type="ECO:0000313" key="7">
    <source>
        <dbReference type="Proteomes" id="UP001444625"/>
    </source>
</evidence>
<dbReference type="PANTHER" id="PTHR43498">
    <property type="entry name" value="FERREDOXIN:COB-COM HETERODISULFIDE REDUCTASE SUBUNIT A"/>
    <property type="match status" value="1"/>
</dbReference>
<protein>
    <submittedName>
        <fullName evidence="6">FAD-dependent oxidoreductase</fullName>
    </submittedName>
</protein>
<evidence type="ECO:0000256" key="2">
    <source>
        <dbReference type="ARBA" id="ARBA00022723"/>
    </source>
</evidence>
<keyword evidence="3" id="KW-0560">Oxidoreductase</keyword>
<keyword evidence="4" id="KW-0408">Iron</keyword>
<name>A0ABU9XL98_9BACI</name>
<dbReference type="SUPFAM" id="SSF51905">
    <property type="entry name" value="FAD/NAD(P)-binding domain"/>
    <property type="match status" value="1"/>
</dbReference>
<evidence type="ECO:0000313" key="6">
    <source>
        <dbReference type="EMBL" id="MEN2769050.1"/>
    </source>
</evidence>
<keyword evidence="7" id="KW-1185">Reference proteome</keyword>
<reference evidence="6 7" key="1">
    <citation type="submission" date="2024-05" db="EMBL/GenBank/DDBJ databases">
        <authorList>
            <person name="Haq I."/>
            <person name="Ullah Z."/>
            <person name="Ahmad R."/>
            <person name="Li M."/>
            <person name="Tong Y."/>
        </authorList>
    </citation>
    <scope>NUCLEOTIDE SEQUENCE [LARGE SCALE GENOMIC DNA]</scope>
    <source>
        <strain evidence="6 7">16A2E</strain>
    </source>
</reference>
<dbReference type="PANTHER" id="PTHR43498:SF1">
    <property type="entry name" value="COB--COM HETERODISULFIDE REDUCTASE IRON-SULFUR SUBUNIT A"/>
    <property type="match status" value="1"/>
</dbReference>